<evidence type="ECO:0000256" key="2">
    <source>
        <dbReference type="ARBA" id="ARBA00008873"/>
    </source>
</evidence>
<comment type="caution">
    <text evidence="12">The sequence shown here is derived from an EMBL/GenBank/DDBJ whole genome shotgun (WGS) entry which is preliminary data.</text>
</comment>
<evidence type="ECO:0000259" key="10">
    <source>
        <dbReference type="Pfam" id="PF01545"/>
    </source>
</evidence>
<dbReference type="Proteomes" id="UP000298061">
    <property type="component" value="Unassembled WGS sequence"/>
</dbReference>
<feature type="transmembrane region" description="Helical" evidence="9">
    <location>
        <begin position="358"/>
        <end position="375"/>
    </location>
</feature>
<dbReference type="Pfam" id="PF16916">
    <property type="entry name" value="ZT_dimer"/>
    <property type="match status" value="1"/>
</dbReference>
<keyword evidence="4 9" id="KW-0812">Transmembrane</keyword>
<dbReference type="GO" id="GO:0016020">
    <property type="term" value="C:membrane"/>
    <property type="evidence" value="ECO:0007669"/>
    <property type="project" value="UniProtKB-SubCell"/>
</dbReference>
<organism evidence="12 13">
    <name type="scientific">Hericium alpestre</name>
    <dbReference type="NCBI Taxonomy" id="135208"/>
    <lineage>
        <taxon>Eukaryota</taxon>
        <taxon>Fungi</taxon>
        <taxon>Dikarya</taxon>
        <taxon>Basidiomycota</taxon>
        <taxon>Agaricomycotina</taxon>
        <taxon>Agaricomycetes</taxon>
        <taxon>Russulales</taxon>
        <taxon>Hericiaceae</taxon>
        <taxon>Hericium</taxon>
    </lineage>
</organism>
<feature type="domain" description="Cation efflux protein transmembrane" evidence="10">
    <location>
        <begin position="310"/>
        <end position="383"/>
    </location>
</feature>
<dbReference type="GO" id="GO:0005385">
    <property type="term" value="F:zinc ion transmembrane transporter activity"/>
    <property type="evidence" value="ECO:0007669"/>
    <property type="project" value="TreeGrafter"/>
</dbReference>
<feature type="compositionally biased region" description="Basic and acidic residues" evidence="8">
    <location>
        <begin position="171"/>
        <end position="180"/>
    </location>
</feature>
<name>A0A4Z0AC25_9AGAM</name>
<dbReference type="PANTHER" id="PTHR45820">
    <property type="entry name" value="FI23527P1"/>
    <property type="match status" value="1"/>
</dbReference>
<evidence type="ECO:0000313" key="12">
    <source>
        <dbReference type="EMBL" id="TFY83599.1"/>
    </source>
</evidence>
<dbReference type="STRING" id="135208.A0A4Z0AC25"/>
<dbReference type="GO" id="GO:0006882">
    <property type="term" value="P:intracellular zinc ion homeostasis"/>
    <property type="evidence" value="ECO:0007669"/>
    <property type="project" value="TreeGrafter"/>
</dbReference>
<feature type="transmembrane region" description="Helical" evidence="9">
    <location>
        <begin position="12"/>
        <end position="33"/>
    </location>
</feature>
<evidence type="ECO:0000256" key="9">
    <source>
        <dbReference type="SAM" id="Phobius"/>
    </source>
</evidence>
<sequence length="486" mass="53406">MAAFTLSRSARISLLLAIDVLFFFVELIVGYAVGSLALVADSFHMLNDVVSLIIALYAIKLTAQSTIDPRYSYGWHRAEILAALVNGVFLLALCFSISLEALQRFFTVPVAISNPKLIVVVGSLGLASNIVGLFLFHDHGHAHGHDHSPAKSIPSSETISVIESPAEEQPSEERPSERRSRPSNISKRPRETSDSFSDLYGHPAATRASFVQTANELARARSSSPPSIRRKRSSMSRPRPSFETGSRSGVEGEAVHSQGSPNIGRDDEEHEASETTPLIRARPENIQEPDSPNGEPEEIPIPITWEPSARHDHSHGSMNMKALLLHVLGDALGNVGVIATGLVIWLTTWPYKYYFDPMISLVITAIIFHSALPLVRSTSFILLQAVPSDVSFDEVRSEILKVKGVLSLHELHIWQLSEAKVIASVHVTASRALEFMPIATDIRKVLHEHGIHSSTIQPEYYPRSGSIPEEYLKVRHCALDVLLAEG</sequence>
<feature type="domain" description="Cation efflux protein transmembrane" evidence="10">
    <location>
        <begin position="15"/>
        <end position="152"/>
    </location>
</feature>
<dbReference type="Pfam" id="PF01545">
    <property type="entry name" value="Cation_efflux"/>
    <property type="match status" value="2"/>
</dbReference>
<dbReference type="EMBL" id="SFCI01000020">
    <property type="protein sequence ID" value="TFY83599.1"/>
    <property type="molecule type" value="Genomic_DNA"/>
</dbReference>
<dbReference type="NCBIfam" id="TIGR01297">
    <property type="entry name" value="CDF"/>
    <property type="match status" value="2"/>
</dbReference>
<dbReference type="Gene3D" id="1.20.1510.10">
    <property type="entry name" value="Cation efflux protein transmembrane domain"/>
    <property type="match status" value="2"/>
</dbReference>
<feature type="domain" description="Cation efflux protein cytoplasmic" evidence="11">
    <location>
        <begin position="387"/>
        <end position="460"/>
    </location>
</feature>
<feature type="transmembrane region" description="Helical" evidence="9">
    <location>
        <begin position="323"/>
        <end position="346"/>
    </location>
</feature>
<dbReference type="SUPFAM" id="SSF161111">
    <property type="entry name" value="Cation efflux protein transmembrane domain-like"/>
    <property type="match status" value="1"/>
</dbReference>
<keyword evidence="13" id="KW-1185">Reference proteome</keyword>
<dbReference type="InterPro" id="IPR027470">
    <property type="entry name" value="Cation_efflux_CTD"/>
</dbReference>
<reference evidence="12 13" key="1">
    <citation type="submission" date="2019-02" db="EMBL/GenBank/DDBJ databases">
        <title>Genome sequencing of the rare red list fungi Hericium alpestre (H. flagellum).</title>
        <authorList>
            <person name="Buettner E."/>
            <person name="Kellner H."/>
        </authorList>
    </citation>
    <scope>NUCLEOTIDE SEQUENCE [LARGE SCALE GENOMIC DNA]</scope>
    <source>
        <strain evidence="12 13">DSM 108284</strain>
    </source>
</reference>
<feature type="region of interest" description="Disordered" evidence="8">
    <location>
        <begin position="162"/>
        <end position="201"/>
    </location>
</feature>
<dbReference type="InterPro" id="IPR002524">
    <property type="entry name" value="Cation_efflux"/>
</dbReference>
<keyword evidence="3" id="KW-0813">Transport</keyword>
<dbReference type="InterPro" id="IPR027469">
    <property type="entry name" value="Cation_efflux_TMD_sf"/>
</dbReference>
<accession>A0A4Z0AC25</accession>
<evidence type="ECO:0000256" key="7">
    <source>
        <dbReference type="ARBA" id="ARBA00023136"/>
    </source>
</evidence>
<dbReference type="AlphaFoldDB" id="A0A4Z0AC25"/>
<keyword evidence="6 9" id="KW-1133">Transmembrane helix</keyword>
<keyword evidence="5" id="KW-0862">Zinc</keyword>
<dbReference type="SUPFAM" id="SSF160240">
    <property type="entry name" value="Cation efflux protein cytoplasmic domain-like"/>
    <property type="match status" value="1"/>
</dbReference>
<dbReference type="InterPro" id="IPR036837">
    <property type="entry name" value="Cation_efflux_CTD_sf"/>
</dbReference>
<feature type="transmembrane region" description="Helical" evidence="9">
    <location>
        <begin position="80"/>
        <end position="98"/>
    </location>
</feature>
<evidence type="ECO:0000256" key="6">
    <source>
        <dbReference type="ARBA" id="ARBA00022989"/>
    </source>
</evidence>
<evidence type="ECO:0008006" key="14">
    <source>
        <dbReference type="Google" id="ProtNLM"/>
    </source>
</evidence>
<gene>
    <name evidence="12" type="ORF">EWM64_g421</name>
</gene>
<comment type="similarity">
    <text evidence="2">Belongs to the cation diffusion facilitator (CDF) transporter (TC 2.A.4) family. SLC30A subfamily.</text>
</comment>
<protein>
    <recommendedName>
        <fullName evidence="14">Cation efflux protein cytoplasmic domain-containing protein</fullName>
    </recommendedName>
</protein>
<keyword evidence="7 9" id="KW-0472">Membrane</keyword>
<feature type="region of interest" description="Disordered" evidence="8">
    <location>
        <begin position="215"/>
        <end position="301"/>
    </location>
</feature>
<evidence type="ECO:0000256" key="3">
    <source>
        <dbReference type="ARBA" id="ARBA00022448"/>
    </source>
</evidence>
<evidence type="ECO:0000256" key="4">
    <source>
        <dbReference type="ARBA" id="ARBA00022692"/>
    </source>
</evidence>
<dbReference type="PANTHER" id="PTHR45820:SF4">
    <property type="entry name" value="ZINC TRANSPORTER 63C, ISOFORM F"/>
    <property type="match status" value="1"/>
</dbReference>
<feature type="transmembrane region" description="Helical" evidence="9">
    <location>
        <begin position="118"/>
        <end position="136"/>
    </location>
</feature>
<evidence type="ECO:0000313" key="13">
    <source>
        <dbReference type="Proteomes" id="UP000298061"/>
    </source>
</evidence>
<dbReference type="InterPro" id="IPR058533">
    <property type="entry name" value="Cation_efflux_TM"/>
</dbReference>
<evidence type="ECO:0000256" key="8">
    <source>
        <dbReference type="SAM" id="MobiDB-lite"/>
    </source>
</evidence>
<evidence type="ECO:0000256" key="5">
    <source>
        <dbReference type="ARBA" id="ARBA00022833"/>
    </source>
</evidence>
<comment type="subcellular location">
    <subcellularLocation>
        <location evidence="1">Membrane</location>
        <topology evidence="1">Multi-pass membrane protein</topology>
    </subcellularLocation>
</comment>
<dbReference type="OrthoDB" id="9944568at2759"/>
<proteinExistence type="inferred from homology"/>
<evidence type="ECO:0000259" key="11">
    <source>
        <dbReference type="Pfam" id="PF16916"/>
    </source>
</evidence>
<evidence type="ECO:0000256" key="1">
    <source>
        <dbReference type="ARBA" id="ARBA00004141"/>
    </source>
</evidence>